<proteinExistence type="predicted"/>
<dbReference type="CDD" id="cd00431">
    <property type="entry name" value="cysteine_hydrolases"/>
    <property type="match status" value="1"/>
</dbReference>
<dbReference type="Pfam" id="PF00857">
    <property type="entry name" value="Isochorismatase"/>
    <property type="match status" value="1"/>
</dbReference>
<dbReference type="PANTHER" id="PTHR43540">
    <property type="entry name" value="PEROXYUREIDOACRYLATE/UREIDOACRYLATE AMIDOHYDROLASE-RELATED"/>
    <property type="match status" value="1"/>
</dbReference>
<evidence type="ECO:0000256" key="1">
    <source>
        <dbReference type="ARBA" id="ARBA00022801"/>
    </source>
</evidence>
<keyword evidence="1 3" id="KW-0378">Hydrolase</keyword>
<evidence type="ECO:0000313" key="3">
    <source>
        <dbReference type="EMBL" id="MDQ0514453.1"/>
    </source>
</evidence>
<gene>
    <name evidence="3" type="ORF">QO015_000066</name>
</gene>
<dbReference type="EMBL" id="JAUSWJ010000001">
    <property type="protein sequence ID" value="MDQ0514453.1"/>
    <property type="molecule type" value="Genomic_DNA"/>
</dbReference>
<comment type="caution">
    <text evidence="3">The sequence shown here is derived from an EMBL/GenBank/DDBJ whole genome shotgun (WGS) entry which is preliminary data.</text>
</comment>
<dbReference type="InterPro" id="IPR000868">
    <property type="entry name" value="Isochorismatase-like_dom"/>
</dbReference>
<dbReference type="InterPro" id="IPR036380">
    <property type="entry name" value="Isochorismatase-like_sf"/>
</dbReference>
<reference evidence="3 4" key="1">
    <citation type="submission" date="2023-07" db="EMBL/GenBank/DDBJ databases">
        <title>Genomic Encyclopedia of Type Strains, Phase IV (KMG-IV): sequencing the most valuable type-strain genomes for metagenomic binning, comparative biology and taxonomic classification.</title>
        <authorList>
            <person name="Goeker M."/>
        </authorList>
    </citation>
    <scope>NUCLEOTIDE SEQUENCE [LARGE SCALE GENOMIC DNA]</scope>
    <source>
        <strain evidence="3 4">B1-1</strain>
    </source>
</reference>
<sequence>MPHIVNIDQALETVRAWRGVDHVFSDIDPARTAHLVIDMQNAFLEEGAELEVPLSRDTVDNINRISSAMRARGGLNIFTRMSLDADVEERWTIWLGYFCDKRRSDNVKAILRPGTHGREIYAGIEVAEGDIVMDKNRYSCFAPGASPLQSILAERGIDTLIISGTVTNCCCESTARDAMQMNYRVIFTSDATSALNDADHNASLTNMVTIFADVMSTDEVIGFIENPLPVSL</sequence>
<protein>
    <submittedName>
        <fullName evidence="3">Ureidoacrylate peracid hydrolase</fullName>
        <ecNumber evidence="3">3.5.1.110</ecNumber>
    </submittedName>
</protein>
<dbReference type="EC" id="3.5.1.110" evidence="3"/>
<feature type="domain" description="Isochorismatase-like" evidence="2">
    <location>
        <begin position="32"/>
        <end position="219"/>
    </location>
</feature>
<dbReference type="PANTHER" id="PTHR43540:SF6">
    <property type="entry name" value="ISOCHORISMATASE-LIKE DOMAIN-CONTAINING PROTEIN"/>
    <property type="match status" value="1"/>
</dbReference>
<dbReference type="SUPFAM" id="SSF52499">
    <property type="entry name" value="Isochorismatase-like hydrolases"/>
    <property type="match status" value="1"/>
</dbReference>
<evidence type="ECO:0000259" key="2">
    <source>
        <dbReference type="Pfam" id="PF00857"/>
    </source>
</evidence>
<dbReference type="Gene3D" id="3.40.50.850">
    <property type="entry name" value="Isochorismatase-like"/>
    <property type="match status" value="1"/>
</dbReference>
<name>A0ABU0M0R6_9HYPH</name>
<evidence type="ECO:0000313" key="4">
    <source>
        <dbReference type="Proteomes" id="UP001223743"/>
    </source>
</evidence>
<dbReference type="GO" id="GO:0016787">
    <property type="term" value="F:hydrolase activity"/>
    <property type="evidence" value="ECO:0007669"/>
    <property type="project" value="UniProtKB-KW"/>
</dbReference>
<dbReference type="RefSeq" id="WP_266282225.1">
    <property type="nucleotide sequence ID" value="NZ_JAPKNF010000001.1"/>
</dbReference>
<accession>A0ABU0M0R6</accession>
<dbReference type="InterPro" id="IPR050272">
    <property type="entry name" value="Isochorismatase-like_hydrls"/>
</dbReference>
<organism evidence="3 4">
    <name type="scientific">Kaistia geumhonensis</name>
    <dbReference type="NCBI Taxonomy" id="410839"/>
    <lineage>
        <taxon>Bacteria</taxon>
        <taxon>Pseudomonadati</taxon>
        <taxon>Pseudomonadota</taxon>
        <taxon>Alphaproteobacteria</taxon>
        <taxon>Hyphomicrobiales</taxon>
        <taxon>Kaistiaceae</taxon>
        <taxon>Kaistia</taxon>
    </lineage>
</organism>
<dbReference type="Proteomes" id="UP001223743">
    <property type="component" value="Unassembled WGS sequence"/>
</dbReference>
<keyword evidence="4" id="KW-1185">Reference proteome</keyword>